<proteinExistence type="predicted"/>
<organism evidence="2 3">
    <name type="scientific">Halteria grandinella</name>
    <dbReference type="NCBI Taxonomy" id="5974"/>
    <lineage>
        <taxon>Eukaryota</taxon>
        <taxon>Sar</taxon>
        <taxon>Alveolata</taxon>
        <taxon>Ciliophora</taxon>
        <taxon>Intramacronucleata</taxon>
        <taxon>Spirotrichea</taxon>
        <taxon>Stichotrichia</taxon>
        <taxon>Sporadotrichida</taxon>
        <taxon>Halteriidae</taxon>
        <taxon>Halteria</taxon>
    </lineage>
</organism>
<dbReference type="EMBL" id="RRYP01007186">
    <property type="protein sequence ID" value="TNV80679.1"/>
    <property type="molecule type" value="Genomic_DNA"/>
</dbReference>
<protein>
    <submittedName>
        <fullName evidence="2">Uncharacterized protein</fullName>
    </submittedName>
</protein>
<name>A0A8J8NUZ3_HALGN</name>
<reference evidence="2" key="1">
    <citation type="submission" date="2019-06" db="EMBL/GenBank/DDBJ databases">
        <authorList>
            <person name="Zheng W."/>
        </authorList>
    </citation>
    <scope>NUCLEOTIDE SEQUENCE</scope>
    <source>
        <strain evidence="2">QDHG01</strain>
    </source>
</reference>
<comment type="caution">
    <text evidence="2">The sequence shown here is derived from an EMBL/GenBank/DDBJ whole genome shotgun (WGS) entry which is preliminary data.</text>
</comment>
<evidence type="ECO:0000256" key="1">
    <source>
        <dbReference type="SAM" id="MobiDB-lite"/>
    </source>
</evidence>
<sequence>MIINRDYHHQGAIKQVRRPPLSDQLDSAGLVATRSSKKMHLRSRALFYNFKPQALEKGTPKKQCAVRSQIGKVVLRKKGGLGFTSDTMSDVDNDKFTPLMQQKGSENDQSLPQHHSFQAQCESLQKQRDQRFVKFGGLLSLPGRRVNRNGIWKQQSKKKFVKKFGPRISDAASLEWTLDSAFSLSQSQSASTNASVIHIKPSFLGFQNPSPPVLTPESLLLPSIPQSLQQRQDCKQTLNAYQADLVPKRQIGFPPQSQLINHNKGVSQAATHSGALPSSPFKPMFANSPPRPSQIDIAQIKFKSLKDQRKKEAFICVKEQDMPLRLRQLEEEQKKAHDNDYPSDDEQVKHNKGTLKVELLSAFKRFVKKDPLSFVSNLQREVNIQEFQKPSAQNKEAYKSPDPGPGLLPVLSTPRPQEKLVSFHSPSRESKTLAKEQIISQSQLGFIYSPMMKEPYKGGKTMRSCFPRTELKQSDSYYRQLSKDRVAPFATNDQQRTLRNRIV</sequence>
<evidence type="ECO:0000313" key="2">
    <source>
        <dbReference type="EMBL" id="TNV80679.1"/>
    </source>
</evidence>
<feature type="compositionally biased region" description="Polar residues" evidence="1">
    <location>
        <begin position="99"/>
        <end position="118"/>
    </location>
</feature>
<dbReference type="Proteomes" id="UP000785679">
    <property type="component" value="Unassembled WGS sequence"/>
</dbReference>
<feature type="region of interest" description="Disordered" evidence="1">
    <location>
        <begin position="97"/>
        <end position="118"/>
    </location>
</feature>
<gene>
    <name evidence="2" type="ORF">FGO68_gene15800</name>
</gene>
<dbReference type="AlphaFoldDB" id="A0A8J8NUZ3"/>
<evidence type="ECO:0000313" key="3">
    <source>
        <dbReference type="Proteomes" id="UP000785679"/>
    </source>
</evidence>
<keyword evidence="3" id="KW-1185">Reference proteome</keyword>
<accession>A0A8J8NUZ3</accession>